<evidence type="ECO:0000313" key="3">
    <source>
        <dbReference type="EMBL" id="AWN37670.1"/>
    </source>
</evidence>
<feature type="domain" description="Cas12f1-like TNB" evidence="2">
    <location>
        <begin position="3"/>
        <end position="47"/>
    </location>
</feature>
<protein>
    <recommendedName>
        <fullName evidence="2">Cas12f1-like TNB domain-containing protein</fullName>
    </recommendedName>
</protein>
<keyword evidence="1" id="KW-0238">DNA-binding</keyword>
<dbReference type="Proteomes" id="UP000246058">
    <property type="component" value="Chromosome"/>
</dbReference>
<dbReference type="AlphaFoldDB" id="A0A2U8VWK6"/>
<evidence type="ECO:0000259" key="2">
    <source>
        <dbReference type="Pfam" id="PF07282"/>
    </source>
</evidence>
<name>A0A2U8VWK6_9HYPH</name>
<evidence type="ECO:0000256" key="1">
    <source>
        <dbReference type="ARBA" id="ARBA00023125"/>
    </source>
</evidence>
<dbReference type="InterPro" id="IPR010095">
    <property type="entry name" value="Cas12f1-like_TNB"/>
</dbReference>
<dbReference type="EMBL" id="CP029551">
    <property type="protein sequence ID" value="AWN37670.1"/>
    <property type="molecule type" value="Genomic_DNA"/>
</dbReference>
<dbReference type="OrthoDB" id="7867060at2"/>
<dbReference type="GO" id="GO:0003677">
    <property type="term" value="F:DNA binding"/>
    <property type="evidence" value="ECO:0007669"/>
    <property type="project" value="UniProtKB-KW"/>
</dbReference>
<dbReference type="KEGG" id="meti:DK427_19670"/>
<sequence length="51" mass="5524">MVVPAPFTSPTRAAREVVDARSRRSQALFTCINCGHTGHADVDAAVNSKRR</sequence>
<reference evidence="3 4" key="1">
    <citation type="submission" date="2018-05" db="EMBL/GenBank/DDBJ databases">
        <title>Complete Genome Sequence of Methylobacterium sp. 17Sr1-43.</title>
        <authorList>
            <person name="Srinivasan S."/>
        </authorList>
    </citation>
    <scope>NUCLEOTIDE SEQUENCE [LARGE SCALE GENOMIC DNA]</scope>
    <source>
        <strain evidence="3 4">17Sr1-43</strain>
    </source>
</reference>
<evidence type="ECO:0000313" key="4">
    <source>
        <dbReference type="Proteomes" id="UP000246058"/>
    </source>
</evidence>
<dbReference type="Pfam" id="PF07282">
    <property type="entry name" value="Cas12f1-like_TNB"/>
    <property type="match status" value="1"/>
</dbReference>
<organism evidence="3 4">
    <name type="scientific">Methylobacterium radiodurans</name>
    <dbReference type="NCBI Taxonomy" id="2202828"/>
    <lineage>
        <taxon>Bacteria</taxon>
        <taxon>Pseudomonadati</taxon>
        <taxon>Pseudomonadota</taxon>
        <taxon>Alphaproteobacteria</taxon>
        <taxon>Hyphomicrobiales</taxon>
        <taxon>Methylobacteriaceae</taxon>
        <taxon>Methylobacterium</taxon>
    </lineage>
</organism>
<gene>
    <name evidence="3" type="ORF">DK427_19670</name>
</gene>
<keyword evidence="4" id="KW-1185">Reference proteome</keyword>
<proteinExistence type="predicted"/>
<dbReference type="RefSeq" id="WP_109952736.1">
    <property type="nucleotide sequence ID" value="NZ_CP029551.1"/>
</dbReference>
<accession>A0A2U8VWK6</accession>